<dbReference type="Gene3D" id="3.30.40.10">
    <property type="entry name" value="Zinc/RING finger domain, C3HC4 (zinc finger)"/>
    <property type="match status" value="1"/>
</dbReference>
<comment type="cofactor">
    <cofactor evidence="20">
        <name>Zn(2+)</name>
        <dbReference type="ChEBI" id="CHEBI:29105"/>
    </cofactor>
    <text evidence="20">Binds 2 Zn(2+) ions per subunit.</text>
</comment>
<feature type="transmembrane region" description="Helical" evidence="20">
    <location>
        <begin position="296"/>
        <end position="316"/>
    </location>
</feature>
<feature type="domain" description="Cellulose synthase RING-type zinc finger" evidence="22">
    <location>
        <begin position="10"/>
        <end position="85"/>
    </location>
</feature>
<feature type="binding site" evidence="18">
    <location>
        <position position="362"/>
    </location>
    <ligand>
        <name>UDP-alpha-D-glucose</name>
        <dbReference type="ChEBI" id="CHEBI:58885"/>
    </ligand>
</feature>
<keyword evidence="14 20" id="KW-0472">Membrane</keyword>
<comment type="caution">
    <text evidence="23">The sequence shown here is derived from an EMBL/GenBank/DDBJ whole genome shotgun (WGS) entry which is preliminary data.</text>
</comment>
<keyword evidence="5 20" id="KW-1003">Cell membrane</keyword>
<evidence type="ECO:0000256" key="15">
    <source>
        <dbReference type="ARBA" id="ARBA00023211"/>
    </source>
</evidence>
<accession>A0A328DT58</accession>
<evidence type="ECO:0000256" key="9">
    <source>
        <dbReference type="ARBA" id="ARBA00022723"/>
    </source>
</evidence>
<evidence type="ECO:0000256" key="4">
    <source>
        <dbReference type="ARBA" id="ARBA00007548"/>
    </source>
</evidence>
<keyword evidence="15" id="KW-0464">Manganese</keyword>
<dbReference type="Pfam" id="PF14569">
    <property type="entry name" value="zf-UDP"/>
    <property type="match status" value="1"/>
</dbReference>
<keyword evidence="11 20" id="KW-0862">Zinc</keyword>
<feature type="transmembrane region" description="Helical" evidence="20">
    <location>
        <begin position="270"/>
        <end position="289"/>
    </location>
</feature>
<evidence type="ECO:0000256" key="1">
    <source>
        <dbReference type="ARBA" id="ARBA00001936"/>
    </source>
</evidence>
<dbReference type="EC" id="2.4.1.12" evidence="20"/>
<gene>
    <name evidence="23" type="ORF">DM860_001195</name>
</gene>
<comment type="catalytic activity">
    <reaction evidence="17 20">
        <text>[(1-&gt;4)-beta-D-glucosyl](n) + UDP-alpha-D-glucose = [(1-&gt;4)-beta-D-glucosyl](n+1) + UDP + H(+)</text>
        <dbReference type="Rhea" id="RHEA:19929"/>
        <dbReference type="Rhea" id="RHEA-COMP:10033"/>
        <dbReference type="Rhea" id="RHEA-COMP:10034"/>
        <dbReference type="ChEBI" id="CHEBI:15378"/>
        <dbReference type="ChEBI" id="CHEBI:18246"/>
        <dbReference type="ChEBI" id="CHEBI:58223"/>
        <dbReference type="ChEBI" id="CHEBI:58885"/>
        <dbReference type="EC" id="2.4.1.12"/>
    </reaction>
</comment>
<dbReference type="InterPro" id="IPR029044">
    <property type="entry name" value="Nucleotide-diphossugar_trans"/>
</dbReference>
<evidence type="ECO:0000313" key="23">
    <source>
        <dbReference type="EMBL" id="RAL48875.1"/>
    </source>
</evidence>
<dbReference type="SUPFAM" id="SSF57850">
    <property type="entry name" value="RING/U-box"/>
    <property type="match status" value="1"/>
</dbReference>
<proteinExistence type="inferred from homology"/>
<dbReference type="SUPFAM" id="SSF53448">
    <property type="entry name" value="Nucleotide-diphospho-sugar transferases"/>
    <property type="match status" value="1"/>
</dbReference>
<dbReference type="Gene3D" id="3.90.550.10">
    <property type="entry name" value="Spore Coat Polysaccharide Biosynthesis Protein SpsA, Chain A"/>
    <property type="match status" value="1"/>
</dbReference>
<feature type="binding site" evidence="18">
    <location>
        <position position="391"/>
    </location>
    <ligand>
        <name>UDP-alpha-D-glucose</name>
        <dbReference type="ChEBI" id="CHEBI:58885"/>
    </ligand>
</feature>
<organism evidence="23 24">
    <name type="scientific">Cuscuta australis</name>
    <dbReference type="NCBI Taxonomy" id="267555"/>
    <lineage>
        <taxon>Eukaryota</taxon>
        <taxon>Viridiplantae</taxon>
        <taxon>Streptophyta</taxon>
        <taxon>Embryophyta</taxon>
        <taxon>Tracheophyta</taxon>
        <taxon>Spermatophyta</taxon>
        <taxon>Magnoliopsida</taxon>
        <taxon>eudicotyledons</taxon>
        <taxon>Gunneridae</taxon>
        <taxon>Pentapetalae</taxon>
        <taxon>asterids</taxon>
        <taxon>lamiids</taxon>
        <taxon>Solanales</taxon>
        <taxon>Convolvulaceae</taxon>
        <taxon>Cuscuteae</taxon>
        <taxon>Cuscuta</taxon>
        <taxon>Cuscuta subgen. Grammica</taxon>
        <taxon>Cuscuta sect. Cleistogrammica</taxon>
    </lineage>
</organism>
<evidence type="ECO:0000313" key="24">
    <source>
        <dbReference type="Proteomes" id="UP000249390"/>
    </source>
</evidence>
<evidence type="ECO:0000256" key="21">
    <source>
        <dbReference type="SAM" id="MobiDB-lite"/>
    </source>
</evidence>
<evidence type="ECO:0000259" key="22">
    <source>
        <dbReference type="Pfam" id="PF14569"/>
    </source>
</evidence>
<dbReference type="CDD" id="cd16617">
    <property type="entry name" value="mRING-HC-C4C4_CesA"/>
    <property type="match status" value="1"/>
</dbReference>
<keyword evidence="16 20" id="KW-0961">Cell wall biogenesis/degradation</keyword>
<dbReference type="GO" id="GO:0016760">
    <property type="term" value="F:cellulose synthase (UDP-forming) activity"/>
    <property type="evidence" value="ECO:0007669"/>
    <property type="project" value="UniProtKB-EC"/>
</dbReference>
<dbReference type="InterPro" id="IPR027934">
    <property type="entry name" value="CES_Znf_RING"/>
</dbReference>
<dbReference type="GO" id="GO:0030244">
    <property type="term" value="P:cellulose biosynthetic process"/>
    <property type="evidence" value="ECO:0007669"/>
    <property type="project" value="UniProtKB-KW"/>
</dbReference>
<evidence type="ECO:0000256" key="20">
    <source>
        <dbReference type="RuleBase" id="RU361116"/>
    </source>
</evidence>
<reference evidence="23 24" key="1">
    <citation type="submission" date="2018-06" db="EMBL/GenBank/DDBJ databases">
        <title>The Genome of Cuscuta australis (Dodder) Provides Insight into the Evolution of Plant Parasitism.</title>
        <authorList>
            <person name="Liu H."/>
        </authorList>
    </citation>
    <scope>NUCLEOTIDE SEQUENCE [LARGE SCALE GENOMIC DNA]</scope>
    <source>
        <strain evidence="24">cv. Yunnan</strain>
        <tissue evidence="23">Vines</tissue>
    </source>
</reference>
<comment type="pathway">
    <text evidence="3 20">Glycan metabolism; plant cellulose biosynthesis.</text>
</comment>
<evidence type="ECO:0000256" key="2">
    <source>
        <dbReference type="ARBA" id="ARBA00004651"/>
    </source>
</evidence>
<feature type="region of interest" description="Disordered" evidence="21">
    <location>
        <begin position="71"/>
        <end position="105"/>
    </location>
</feature>
<feature type="binding site" evidence="18">
    <location>
        <position position="355"/>
    </location>
    <ligand>
        <name>UDP-alpha-D-glucose</name>
        <dbReference type="ChEBI" id="CHEBI:58885"/>
    </ligand>
</feature>
<keyword evidence="8 20" id="KW-0812">Transmembrane</keyword>
<comment type="cofactor">
    <cofactor evidence="1">
        <name>Mn(2+)</name>
        <dbReference type="ChEBI" id="CHEBI:29035"/>
    </cofactor>
</comment>
<keyword evidence="10 20" id="KW-0863">Zinc-finger</keyword>
<dbReference type="GO" id="GO:0071555">
    <property type="term" value="P:cell wall organization"/>
    <property type="evidence" value="ECO:0007669"/>
    <property type="project" value="UniProtKB-KW"/>
</dbReference>
<evidence type="ECO:0000256" key="19">
    <source>
        <dbReference type="PIRSR" id="PIRSR605150-3"/>
    </source>
</evidence>
<evidence type="ECO:0000256" key="10">
    <source>
        <dbReference type="ARBA" id="ARBA00022771"/>
    </source>
</evidence>
<evidence type="ECO:0000256" key="7">
    <source>
        <dbReference type="ARBA" id="ARBA00022679"/>
    </source>
</evidence>
<keyword evidence="13 20" id="KW-1133">Transmembrane helix</keyword>
<dbReference type="GO" id="GO:0008270">
    <property type="term" value="F:zinc ion binding"/>
    <property type="evidence" value="ECO:0007669"/>
    <property type="project" value="UniProtKB-KW"/>
</dbReference>
<comment type="caution">
    <text evidence="20">Lacks conserved residue(s) required for the propagation of feature annotation.</text>
</comment>
<evidence type="ECO:0000256" key="12">
    <source>
        <dbReference type="ARBA" id="ARBA00022916"/>
    </source>
</evidence>
<sequence length="629" mass="71097">MDSEGEIKGKSLKTLTDQVCQICGEGVGTTINGEPFVACDVCSFPVCRPCYEYERKDGSHSCPQCKTRYKRHKGSPATLGEREEHGDVDDSAGDLHYSSENQNDKQKLTERMLSWHMTYGREDNVRPKYDKDVSHNHIPLLTNGTDVSGELSAASPERLSVASPGHGGGIKRIPYSNYANHSPNIRVVDPVREFGSPGLGNVAWKERVDGWKMKQDKPGIPIATSHPPSERGGDIDTNTDILVDDSLLNDEARQPLSRKVSIPSSRINPYRMVIVLRLVVLCIFFHYRLTNPVPNAFALWLISVICEIWFAISWILDQFPKWLPVNRETYLDRLALRYDREGEPSQLAAVDIFVSTVDPLKEPPLVTANTVLSILAVDYPIDKVSCYVSDDGAAMLTFEALSETAEFAKKWVPFCKKYNIEPRAPEWYFAQKIDYLKDKVDPSFVKDRRAMKREYEEFKIHINSLVAKAQKVPEEGWIMQDGTPWPGNNTRDHPGMIQVFLGQSGGLDTDGNELPRLVYVSREKRPGFQHHKKAGAMNALVRVSAVLTNGPFLLNLDCDHYINNSKALREAMCFMMDPNLGKYVCYVQFPQRFDGIDRNDRYANRNTVFFDVCFLTSFTTTSKLHISLP</sequence>
<feature type="binding site" evidence="18">
    <location>
        <position position="532"/>
    </location>
    <ligand>
        <name>UDP-alpha-D-glucose</name>
        <dbReference type="ChEBI" id="CHEBI:58885"/>
    </ligand>
</feature>
<evidence type="ECO:0000256" key="18">
    <source>
        <dbReference type="PIRSR" id="PIRSR605150-2"/>
    </source>
</evidence>
<keyword evidence="9 20" id="KW-0479">Metal-binding</keyword>
<evidence type="ECO:0000256" key="8">
    <source>
        <dbReference type="ARBA" id="ARBA00022692"/>
    </source>
</evidence>
<keyword evidence="24" id="KW-1185">Reference proteome</keyword>
<dbReference type="InterPro" id="IPR005150">
    <property type="entry name" value="Cellulose_synth"/>
</dbReference>
<evidence type="ECO:0000256" key="13">
    <source>
        <dbReference type="ARBA" id="ARBA00022989"/>
    </source>
</evidence>
<evidence type="ECO:0000256" key="11">
    <source>
        <dbReference type="ARBA" id="ARBA00022833"/>
    </source>
</evidence>
<evidence type="ECO:0000256" key="3">
    <source>
        <dbReference type="ARBA" id="ARBA00004768"/>
    </source>
</evidence>
<dbReference type="GO" id="GO:0005886">
    <property type="term" value="C:plasma membrane"/>
    <property type="evidence" value="ECO:0007669"/>
    <property type="project" value="UniProtKB-SubCell"/>
</dbReference>
<evidence type="ECO:0000256" key="6">
    <source>
        <dbReference type="ARBA" id="ARBA00022676"/>
    </source>
</evidence>
<dbReference type="InterPro" id="IPR013083">
    <property type="entry name" value="Znf_RING/FYVE/PHD"/>
</dbReference>
<keyword evidence="7 20" id="KW-0808">Transferase</keyword>
<feature type="binding site" evidence="19">
    <location>
        <position position="557"/>
    </location>
    <ligand>
        <name>Mn(2+)</name>
        <dbReference type="ChEBI" id="CHEBI:29035"/>
    </ligand>
</feature>
<evidence type="ECO:0000256" key="14">
    <source>
        <dbReference type="ARBA" id="ARBA00023136"/>
    </source>
</evidence>
<dbReference type="AlphaFoldDB" id="A0A328DT58"/>
<dbReference type="PANTHER" id="PTHR13301">
    <property type="entry name" value="X-BOX TRANSCRIPTION FACTOR-RELATED"/>
    <property type="match status" value="1"/>
</dbReference>
<keyword evidence="12 20" id="KW-0135">Cellulose biosynthesis</keyword>
<evidence type="ECO:0000256" key="16">
    <source>
        <dbReference type="ARBA" id="ARBA00023316"/>
    </source>
</evidence>
<dbReference type="UniPathway" id="UPA00695"/>
<evidence type="ECO:0000256" key="17">
    <source>
        <dbReference type="ARBA" id="ARBA00048682"/>
    </source>
</evidence>
<keyword evidence="6 20" id="KW-0328">Glycosyltransferase</keyword>
<feature type="binding site" evidence="19">
    <location>
        <position position="533"/>
    </location>
    <ligand>
        <name>Mn(2+)</name>
        <dbReference type="ChEBI" id="CHEBI:29035"/>
    </ligand>
</feature>
<feature type="binding site" evidence="18">
    <location>
        <position position="361"/>
    </location>
    <ligand>
        <name>UDP-alpha-D-glucose</name>
        <dbReference type="ChEBI" id="CHEBI:58885"/>
    </ligand>
</feature>
<evidence type="ECO:0000256" key="5">
    <source>
        <dbReference type="ARBA" id="ARBA00022475"/>
    </source>
</evidence>
<dbReference type="EMBL" id="NQVE01000097">
    <property type="protein sequence ID" value="RAL48875.1"/>
    <property type="molecule type" value="Genomic_DNA"/>
</dbReference>
<dbReference type="Proteomes" id="UP000249390">
    <property type="component" value="Unassembled WGS sequence"/>
</dbReference>
<dbReference type="Pfam" id="PF03552">
    <property type="entry name" value="Cellulose_synt"/>
    <property type="match status" value="1"/>
</dbReference>
<comment type="similarity">
    <text evidence="4 20">Belongs to the glycosyltransferase 2 family. Plant cellulose synthase subfamily.</text>
</comment>
<protein>
    <recommendedName>
        <fullName evidence="20">Cellulose synthase</fullName>
        <ecNumber evidence="20">2.4.1.12</ecNumber>
    </recommendedName>
</protein>
<comment type="subcellular location">
    <subcellularLocation>
        <location evidence="2 20">Cell membrane</location>
        <topology evidence="2 20">Multi-pass membrane protein</topology>
    </subcellularLocation>
</comment>
<name>A0A328DT58_9ASTE</name>